<dbReference type="Pfam" id="PF00226">
    <property type="entry name" value="DnaJ"/>
    <property type="match status" value="1"/>
</dbReference>
<dbReference type="EMBL" id="CAXAMN010018891">
    <property type="protein sequence ID" value="CAK9053334.1"/>
    <property type="molecule type" value="Genomic_DNA"/>
</dbReference>
<dbReference type="CDD" id="cd06257">
    <property type="entry name" value="DnaJ"/>
    <property type="match status" value="1"/>
</dbReference>
<evidence type="ECO:0000256" key="1">
    <source>
        <dbReference type="SAM" id="MobiDB-lite"/>
    </source>
</evidence>
<feature type="region of interest" description="Disordered" evidence="1">
    <location>
        <begin position="71"/>
        <end position="131"/>
    </location>
</feature>
<accession>A0ABP0MTK4</accession>
<protein>
    <recommendedName>
        <fullName evidence="2">J domain-containing protein</fullName>
    </recommendedName>
</protein>
<evidence type="ECO:0000259" key="2">
    <source>
        <dbReference type="PROSITE" id="PS50076"/>
    </source>
</evidence>
<name>A0ABP0MTK4_9DINO</name>
<feature type="compositionally biased region" description="Low complexity" evidence="1">
    <location>
        <begin position="73"/>
        <end position="85"/>
    </location>
</feature>
<dbReference type="InterPro" id="IPR018253">
    <property type="entry name" value="DnaJ_domain_CS"/>
</dbReference>
<reference evidence="3 4" key="1">
    <citation type="submission" date="2024-02" db="EMBL/GenBank/DDBJ databases">
        <authorList>
            <person name="Chen Y."/>
            <person name="Shah S."/>
            <person name="Dougan E. K."/>
            <person name="Thang M."/>
            <person name="Chan C."/>
        </authorList>
    </citation>
    <scope>NUCLEOTIDE SEQUENCE [LARGE SCALE GENOMIC DNA]</scope>
</reference>
<evidence type="ECO:0000313" key="3">
    <source>
        <dbReference type="EMBL" id="CAK9053334.1"/>
    </source>
</evidence>
<evidence type="ECO:0000313" key="4">
    <source>
        <dbReference type="Proteomes" id="UP001642484"/>
    </source>
</evidence>
<dbReference type="SMART" id="SM00271">
    <property type="entry name" value="DnaJ"/>
    <property type="match status" value="1"/>
</dbReference>
<sequence length="339" mass="37907">MEHFEGILDHYAVLGLEQGCSPADIRKAFRAKALRWHPDKAGTGAEAKRRFQEAADAYEVLGDEEKKKAYDFQLQQTARQQAESQQAEKARASPPKPPQSSPHTQKSPEYANYAKPESRKPPHGYAGYPNYPGYPFPKPAYATHRDTRPTYAEVHGHRQPRPDAEAGATCETREVRPSVHDPRPTAAELNPQGFGPPFRATVSDLTTLASFTHEGAVWVPKVRDVKWCRPGDGARVQLSFVADYTSSRSRVNRGSRLLQLLQISSCDALQTSFQEHLDRVAGCCSCRHFRMQLIDSGGRGEVQFRVKLCLEGDTGDLLRSFDTAWEVAPSRKMKDCPLM</sequence>
<feature type="compositionally biased region" description="Basic and acidic residues" evidence="1">
    <location>
        <begin position="171"/>
        <end position="183"/>
    </location>
</feature>
<comment type="caution">
    <text evidence="3">The sequence shown here is derived from an EMBL/GenBank/DDBJ whole genome shotgun (WGS) entry which is preliminary data.</text>
</comment>
<keyword evidence="4" id="KW-1185">Reference proteome</keyword>
<proteinExistence type="predicted"/>
<dbReference type="PANTHER" id="PTHR43948">
    <property type="entry name" value="DNAJ HOMOLOG SUBFAMILY B"/>
    <property type="match status" value="1"/>
</dbReference>
<dbReference type="InterPro" id="IPR001623">
    <property type="entry name" value="DnaJ_domain"/>
</dbReference>
<dbReference type="PROSITE" id="PS00636">
    <property type="entry name" value="DNAJ_1"/>
    <property type="match status" value="1"/>
</dbReference>
<dbReference type="PANTHER" id="PTHR43948:SF23">
    <property type="entry name" value="DNAJ DOMAIN PROTEIN (AFU_ORTHOLOGUE AFUA_1G15460)"/>
    <property type="match status" value="1"/>
</dbReference>
<feature type="region of interest" description="Disordered" evidence="1">
    <location>
        <begin position="151"/>
        <end position="195"/>
    </location>
</feature>
<dbReference type="Proteomes" id="UP001642484">
    <property type="component" value="Unassembled WGS sequence"/>
</dbReference>
<feature type="compositionally biased region" description="Basic and acidic residues" evidence="1">
    <location>
        <begin position="151"/>
        <end position="164"/>
    </location>
</feature>
<gene>
    <name evidence="3" type="ORF">CCMP2556_LOCUS26820</name>
</gene>
<dbReference type="InterPro" id="IPR036869">
    <property type="entry name" value="J_dom_sf"/>
</dbReference>
<organism evidence="3 4">
    <name type="scientific">Durusdinium trenchii</name>
    <dbReference type="NCBI Taxonomy" id="1381693"/>
    <lineage>
        <taxon>Eukaryota</taxon>
        <taxon>Sar</taxon>
        <taxon>Alveolata</taxon>
        <taxon>Dinophyceae</taxon>
        <taxon>Suessiales</taxon>
        <taxon>Symbiodiniaceae</taxon>
        <taxon>Durusdinium</taxon>
    </lineage>
</organism>
<dbReference type="Gene3D" id="1.10.287.110">
    <property type="entry name" value="DnaJ domain"/>
    <property type="match status" value="1"/>
</dbReference>
<feature type="domain" description="J" evidence="2">
    <location>
        <begin position="9"/>
        <end position="74"/>
    </location>
</feature>
<dbReference type="PRINTS" id="PR00625">
    <property type="entry name" value="JDOMAIN"/>
</dbReference>
<dbReference type="PROSITE" id="PS50076">
    <property type="entry name" value="DNAJ_2"/>
    <property type="match status" value="1"/>
</dbReference>
<dbReference type="SUPFAM" id="SSF46565">
    <property type="entry name" value="Chaperone J-domain"/>
    <property type="match status" value="1"/>
</dbReference>